<feature type="domain" description="Homeobox" evidence="7">
    <location>
        <begin position="116"/>
        <end position="164"/>
    </location>
</feature>
<keyword evidence="1 4" id="KW-0238">DNA-binding</keyword>
<evidence type="ECO:0000256" key="1">
    <source>
        <dbReference type="ARBA" id="ARBA00023125"/>
    </source>
</evidence>
<dbReference type="InterPro" id="IPR001356">
    <property type="entry name" value="HD"/>
</dbReference>
<evidence type="ECO:0000259" key="7">
    <source>
        <dbReference type="PROSITE" id="PS50071"/>
    </source>
</evidence>
<dbReference type="Proteomes" id="UP000694547">
    <property type="component" value="Chromosome X"/>
</dbReference>
<evidence type="ECO:0000256" key="3">
    <source>
        <dbReference type="ARBA" id="ARBA00023242"/>
    </source>
</evidence>
<feature type="DNA-binding region" description="Homeobox" evidence="4">
    <location>
        <begin position="118"/>
        <end position="165"/>
    </location>
</feature>
<dbReference type="CDD" id="cd00086">
    <property type="entry name" value="homeodomain"/>
    <property type="match status" value="1"/>
</dbReference>
<evidence type="ECO:0000256" key="4">
    <source>
        <dbReference type="PROSITE-ProRule" id="PRU00108"/>
    </source>
</evidence>
<evidence type="ECO:0000256" key="5">
    <source>
        <dbReference type="RuleBase" id="RU000682"/>
    </source>
</evidence>
<dbReference type="Pfam" id="PF00046">
    <property type="entry name" value="Homeodomain"/>
    <property type="match status" value="1"/>
</dbReference>
<dbReference type="Ensembl" id="ENSPEMT00000041956.1">
    <property type="protein sequence ID" value="ENSPEMP00000030991.1"/>
    <property type="gene ID" value="ENSPEMG00000027182.1"/>
</dbReference>
<keyword evidence="2 4" id="KW-0371">Homeobox</keyword>
<feature type="region of interest" description="Disordered" evidence="6">
    <location>
        <begin position="1"/>
        <end position="100"/>
    </location>
</feature>
<comment type="subcellular location">
    <subcellularLocation>
        <location evidence="4 5">Nucleus</location>
    </subcellularLocation>
</comment>
<dbReference type="PANTHER" id="PTHR47465">
    <property type="entry name" value="MCG113260-RELATED-RELATED"/>
    <property type="match status" value="1"/>
</dbReference>
<evidence type="ECO:0000256" key="2">
    <source>
        <dbReference type="ARBA" id="ARBA00023155"/>
    </source>
</evidence>
<keyword evidence="3 4" id="KW-0539">Nucleus</keyword>
<reference evidence="8 9" key="1">
    <citation type="submission" date="2018-10" db="EMBL/GenBank/DDBJ databases">
        <title>Improved assembly of the deer mouse Peromyscus maniculatus genome.</title>
        <authorList>
            <person name="Lassance J.-M."/>
            <person name="Hoekstra H.E."/>
        </authorList>
    </citation>
    <scope>NUCLEOTIDE SEQUENCE [LARGE SCALE GENOMIC DNA]</scope>
</reference>
<evidence type="ECO:0000313" key="8">
    <source>
        <dbReference type="Ensembl" id="ENSPEMP00000030991.1"/>
    </source>
</evidence>
<name>A0A8C8UDY6_PERMB</name>
<dbReference type="PROSITE" id="PS50071">
    <property type="entry name" value="HOMEOBOX_2"/>
    <property type="match status" value="1"/>
</dbReference>
<dbReference type="InterPro" id="IPR009057">
    <property type="entry name" value="Homeodomain-like_sf"/>
</dbReference>
<dbReference type="Gene3D" id="1.10.10.60">
    <property type="entry name" value="Homeodomain-like"/>
    <property type="match status" value="1"/>
</dbReference>
<accession>A0A8C8UDY6</accession>
<sequence length="193" mass="21193">MERRETNYLLHGGLDEDEKKSNGANAPMLLPAGEGRNEEASGQGQPGREAAAAEGERARELSGEGPSAADAAGLEDGGNQEGACGSDHENEKQPSKKPAGEGLWLAESAQPVTVLVRQRCFHYKFSPWQLQELERSFQHSHYISAEVRKQLARWIGVTEARVQVRRRQFGKTAVLELALYLGYFHPVGEVVVL</sequence>
<dbReference type="AlphaFoldDB" id="A0A8C8UDY6"/>
<keyword evidence="9" id="KW-1185">Reference proteome</keyword>
<organism evidence="8 9">
    <name type="scientific">Peromyscus maniculatus bairdii</name>
    <name type="common">Prairie deer mouse</name>
    <dbReference type="NCBI Taxonomy" id="230844"/>
    <lineage>
        <taxon>Eukaryota</taxon>
        <taxon>Metazoa</taxon>
        <taxon>Chordata</taxon>
        <taxon>Craniata</taxon>
        <taxon>Vertebrata</taxon>
        <taxon>Euteleostomi</taxon>
        <taxon>Mammalia</taxon>
        <taxon>Eutheria</taxon>
        <taxon>Euarchontoglires</taxon>
        <taxon>Glires</taxon>
        <taxon>Rodentia</taxon>
        <taxon>Myomorpha</taxon>
        <taxon>Muroidea</taxon>
        <taxon>Cricetidae</taxon>
        <taxon>Neotominae</taxon>
        <taxon>Peromyscus</taxon>
    </lineage>
</organism>
<proteinExistence type="predicted"/>
<dbReference type="GO" id="GO:0005634">
    <property type="term" value="C:nucleus"/>
    <property type="evidence" value="ECO:0007669"/>
    <property type="project" value="UniProtKB-SubCell"/>
</dbReference>
<dbReference type="SUPFAM" id="SSF46689">
    <property type="entry name" value="Homeodomain-like"/>
    <property type="match status" value="1"/>
</dbReference>
<dbReference type="GO" id="GO:0003677">
    <property type="term" value="F:DNA binding"/>
    <property type="evidence" value="ECO:0007669"/>
    <property type="project" value="UniProtKB-UniRule"/>
</dbReference>
<evidence type="ECO:0000313" key="9">
    <source>
        <dbReference type="Proteomes" id="UP000694547"/>
    </source>
</evidence>
<dbReference type="SMART" id="SM00389">
    <property type="entry name" value="HOX"/>
    <property type="match status" value="1"/>
</dbReference>
<evidence type="ECO:0000256" key="6">
    <source>
        <dbReference type="SAM" id="MobiDB-lite"/>
    </source>
</evidence>
<dbReference type="GeneTree" id="ENSGT01050000245028"/>
<dbReference type="PANTHER" id="PTHR47465:SF3">
    <property type="entry name" value="HOMEOBOX PROTEIN EHOX-RELATED"/>
    <property type="match status" value="1"/>
</dbReference>
<protein>
    <recommendedName>
        <fullName evidence="7">Homeobox domain-containing protein</fullName>
    </recommendedName>
</protein>
<reference evidence="8" key="3">
    <citation type="submission" date="2025-09" db="UniProtKB">
        <authorList>
            <consortium name="Ensembl"/>
        </authorList>
    </citation>
    <scope>IDENTIFICATION</scope>
</reference>
<reference evidence="8" key="2">
    <citation type="submission" date="2025-08" db="UniProtKB">
        <authorList>
            <consortium name="Ensembl"/>
        </authorList>
    </citation>
    <scope>IDENTIFICATION</scope>
</reference>